<reference evidence="2 3" key="1">
    <citation type="submission" date="2018-12" db="EMBL/GenBank/DDBJ databases">
        <title>The Draft Genome Sequence of the Soil Bacterium Pedobacter tournemirensis R1.</title>
        <authorList>
            <person name="He J."/>
        </authorList>
    </citation>
    <scope>NUCLEOTIDE SEQUENCE [LARGE SCALE GENOMIC DNA]</scope>
    <source>
        <strain evidence="2 3">R1</strain>
    </source>
</reference>
<evidence type="ECO:0000313" key="2">
    <source>
        <dbReference type="EMBL" id="RXF67975.1"/>
    </source>
</evidence>
<keyword evidence="1" id="KW-0732">Signal</keyword>
<proteinExistence type="predicted"/>
<dbReference type="Proteomes" id="UP000290848">
    <property type="component" value="Unassembled WGS sequence"/>
</dbReference>
<evidence type="ECO:0000256" key="1">
    <source>
        <dbReference type="SAM" id="SignalP"/>
    </source>
</evidence>
<dbReference type="Pfam" id="PF04450">
    <property type="entry name" value="BSP"/>
    <property type="match status" value="1"/>
</dbReference>
<organism evidence="2 3">
    <name type="scientific">Arcticibacter tournemirensis</name>
    <dbReference type="NCBI Taxonomy" id="699437"/>
    <lineage>
        <taxon>Bacteria</taxon>
        <taxon>Pseudomonadati</taxon>
        <taxon>Bacteroidota</taxon>
        <taxon>Sphingobacteriia</taxon>
        <taxon>Sphingobacteriales</taxon>
        <taxon>Sphingobacteriaceae</taxon>
        <taxon>Arcticibacter</taxon>
    </lineage>
</organism>
<name>A0A4Q0M4Y1_9SPHI</name>
<comment type="caution">
    <text evidence="2">The sequence shown here is derived from an EMBL/GenBank/DDBJ whole genome shotgun (WGS) entry which is preliminary data.</text>
</comment>
<feature type="signal peptide" evidence="1">
    <location>
        <begin position="1"/>
        <end position="23"/>
    </location>
</feature>
<protein>
    <submittedName>
        <fullName evidence="2">Secretory protein</fullName>
    </submittedName>
</protein>
<gene>
    <name evidence="2" type="ORF">EKH83_17015</name>
</gene>
<dbReference type="EMBL" id="RXOC01000013">
    <property type="protein sequence ID" value="RXF67975.1"/>
    <property type="molecule type" value="Genomic_DNA"/>
</dbReference>
<dbReference type="InterPro" id="IPR007541">
    <property type="entry name" value="Uncharacterised_BSP"/>
</dbReference>
<dbReference type="AlphaFoldDB" id="A0A4Q0M4Y1"/>
<feature type="chain" id="PRO_5020767889" evidence="1">
    <location>
        <begin position="24"/>
        <end position="353"/>
    </location>
</feature>
<dbReference type="PANTHER" id="PTHR33321">
    <property type="match status" value="1"/>
</dbReference>
<dbReference type="RefSeq" id="WP_128770663.1">
    <property type="nucleotide sequence ID" value="NZ_RXOC01000013.1"/>
</dbReference>
<sequence>MPNNQLMLKNTFTLAFFALFCFAATAQTTPTNTTTAGQTPQRRRVGPHPYTITILNKTKVKLDTVKVDAAFKATYPAFAVADGYRTKREVTMRVIDTAKKFTISAKPGEIVVNSRWIKKKDNINRFQAHLQEALHKNWTSVDTVKQGDYQLVFINKNSNFNPVIQKELIETYFKVFPVLVSTFNDKTTHEVIFVTDTAYKGVAEASGNRILFSTTYMNAHPTDIDIVTHEGMHLVQGYGYGSGPVWLTEGIADFIRYKYGVDNIGSKWSLPAFTAQHNEKKYENSYRITARFFEWIDQKVKPGMIIQLDKELRNHTYNQDTWVRLSGKTIDELWDDYAKNPELTLKYSGKERI</sequence>
<dbReference type="PANTHER" id="PTHR33321:SF12">
    <property type="entry name" value="PLANT BASIC SECRETORY PROTEIN (BSP) FAMILY PROTEIN"/>
    <property type="match status" value="1"/>
</dbReference>
<evidence type="ECO:0000313" key="3">
    <source>
        <dbReference type="Proteomes" id="UP000290848"/>
    </source>
</evidence>
<accession>A0A4Q0M4Y1</accession>